<dbReference type="SUPFAM" id="SSF54001">
    <property type="entry name" value="Cysteine proteinases"/>
    <property type="match status" value="1"/>
</dbReference>
<dbReference type="Pfam" id="PF09766">
    <property type="entry name" value="FmiP_Thoc5"/>
    <property type="match status" value="1"/>
</dbReference>
<dbReference type="GeneID" id="115623677"/>
<dbReference type="PANTHER" id="PTHR13375:SF3">
    <property type="entry name" value="THO COMPLEX SUBUNIT 5 HOMOLOG"/>
    <property type="match status" value="1"/>
</dbReference>
<keyword evidence="3" id="KW-0539">Nucleus</keyword>
<dbReference type="OrthoDB" id="20582at2759"/>
<dbReference type="RefSeq" id="XP_030374010.1">
    <property type="nucleotide sequence ID" value="XM_030518150.1"/>
</dbReference>
<dbReference type="GO" id="GO:0000445">
    <property type="term" value="C:THO complex part of transcription export complex"/>
    <property type="evidence" value="ECO:0007669"/>
    <property type="project" value="TreeGrafter"/>
</dbReference>
<feature type="compositionally biased region" description="Low complexity" evidence="4">
    <location>
        <begin position="278"/>
        <end position="287"/>
    </location>
</feature>
<comment type="subcellular location">
    <subcellularLocation>
        <location evidence="1">Nucleus</location>
    </subcellularLocation>
</comment>
<keyword evidence="5" id="KW-1185">Reference proteome</keyword>
<name>A0A6J2TF05_DROLE</name>
<reference evidence="6" key="1">
    <citation type="submission" date="2025-08" db="UniProtKB">
        <authorList>
            <consortium name="RefSeq"/>
        </authorList>
    </citation>
    <scope>IDENTIFICATION</scope>
    <source>
        <strain evidence="6">11010-0011.00</strain>
        <tissue evidence="6">Whole body</tissue>
    </source>
</reference>
<feature type="region of interest" description="Disordered" evidence="4">
    <location>
        <begin position="261"/>
        <end position="287"/>
    </location>
</feature>
<evidence type="ECO:0000256" key="2">
    <source>
        <dbReference type="ARBA" id="ARBA00008044"/>
    </source>
</evidence>
<dbReference type="GO" id="GO:0006406">
    <property type="term" value="P:mRNA export from nucleus"/>
    <property type="evidence" value="ECO:0007669"/>
    <property type="project" value="TreeGrafter"/>
</dbReference>
<gene>
    <name evidence="6" type="primary">LOC115623677</name>
</gene>
<dbReference type="InterPro" id="IPR019163">
    <property type="entry name" value="THO_Thoc5"/>
</dbReference>
<dbReference type="PANTHER" id="PTHR13375">
    <property type="entry name" value="FMS INTERACTING PROTEIN"/>
    <property type="match status" value="1"/>
</dbReference>
<dbReference type="Proteomes" id="UP000504634">
    <property type="component" value="Unplaced"/>
</dbReference>
<evidence type="ECO:0000256" key="3">
    <source>
        <dbReference type="ARBA" id="ARBA00023242"/>
    </source>
</evidence>
<organism evidence="5 6">
    <name type="scientific">Drosophila lebanonensis</name>
    <name type="common">Fruit fly</name>
    <name type="synonym">Scaptodrosophila lebanonensis</name>
    <dbReference type="NCBI Taxonomy" id="7225"/>
    <lineage>
        <taxon>Eukaryota</taxon>
        <taxon>Metazoa</taxon>
        <taxon>Ecdysozoa</taxon>
        <taxon>Arthropoda</taxon>
        <taxon>Hexapoda</taxon>
        <taxon>Insecta</taxon>
        <taxon>Pterygota</taxon>
        <taxon>Neoptera</taxon>
        <taxon>Endopterygota</taxon>
        <taxon>Diptera</taxon>
        <taxon>Brachycera</taxon>
        <taxon>Muscomorpha</taxon>
        <taxon>Ephydroidea</taxon>
        <taxon>Drosophilidae</taxon>
        <taxon>Scaptodrosophila</taxon>
    </lineage>
</organism>
<evidence type="ECO:0000313" key="6">
    <source>
        <dbReference type="RefSeq" id="XP_030374010.1"/>
    </source>
</evidence>
<comment type="similarity">
    <text evidence="2">Belongs to the THOC5 family.</text>
</comment>
<evidence type="ECO:0000313" key="5">
    <source>
        <dbReference type="Proteomes" id="UP000504634"/>
    </source>
</evidence>
<protein>
    <submittedName>
        <fullName evidence="6">THO complex subunit 5</fullName>
    </submittedName>
</protein>
<sequence length="631" mass="73332">MASSEEHDNKMVEVLNNQFEKLREAMDEMFEMKANGLNVEGKRSSAALLFVALKHSNREVKRSIKAGRDELHMEKSKVDLSRLQLQNLLYEVSHLKKEIIRCKNFGAKFNLELLSDEEYSIKFPNTPKEQPEMSSHKKHLHRLECELKLRKALDSQYNILLSSKQELLQDNLSQAQRYTSFAPALRTLMESTKPLHDALQLSLDVEWKLGTVVKYLPKPLYLLFINMQSLQRVLDDSSFKAEVVGFESDAQMQELLMAKERASKQSTSGGERRHFLDENNSSESSMENLQNRSLEPHPLHIKVIIGSADSPYHLLLIIRYWGRLKCTTVRAEFCCSSNNNHQGDANFVQDLLRHLYPNDLGDEIPISGIDYELQNLNMTSEDCMDFLIKNDFGYPYCWLQSMCSIPTVNKSKLYKHELNLHNCTREVITRIRSRWNSWLKLTQQIRGLTYKDIDLYSLKENIYPAGLACSLVQCTAITLDEFHHQNADAINYMSDTKCITYSTYRAVVVRGSAKMECFIQIPSNYPMEMPIWVLSIHWNGCHTSKNNSAIKMMECWTNSLQPKHLDPNDNFLYVQLFRTIYSFDIFLETEGSMQSNIEYNKEKPYISAFAKRIRLRPYRYIKKGSVYAFKQ</sequence>
<dbReference type="AlphaFoldDB" id="A0A6J2TF05"/>
<dbReference type="InterPro" id="IPR038765">
    <property type="entry name" value="Papain-like_cys_pep_sf"/>
</dbReference>
<evidence type="ECO:0000256" key="1">
    <source>
        <dbReference type="ARBA" id="ARBA00004123"/>
    </source>
</evidence>
<accession>A0A6J2TF05</accession>
<proteinExistence type="inferred from homology"/>
<evidence type="ECO:0000256" key="4">
    <source>
        <dbReference type="SAM" id="MobiDB-lite"/>
    </source>
</evidence>
<dbReference type="GO" id="GO:0003729">
    <property type="term" value="F:mRNA binding"/>
    <property type="evidence" value="ECO:0007669"/>
    <property type="project" value="TreeGrafter"/>
</dbReference>
<dbReference type="CTD" id="8563"/>